<evidence type="ECO:0000256" key="4">
    <source>
        <dbReference type="ARBA" id="ARBA00022670"/>
    </source>
</evidence>
<evidence type="ECO:0000256" key="3">
    <source>
        <dbReference type="ARBA" id="ARBA00012759"/>
    </source>
</evidence>
<dbReference type="FunCoup" id="A7RMD5">
    <property type="interactions" value="300"/>
</dbReference>
<gene>
    <name evidence="15" type="ORF">NEMVEDRAFT_v1g34645</name>
</gene>
<dbReference type="Pfam" id="PF02099">
    <property type="entry name" value="Josephin"/>
    <property type="match status" value="1"/>
</dbReference>
<protein>
    <recommendedName>
        <fullName evidence="3">ubiquitinyl hydrolase 1</fullName>
        <ecNumber evidence="3">3.4.19.12</ecNumber>
    </recommendedName>
</protein>
<reference evidence="15 16" key="1">
    <citation type="journal article" date="2007" name="Science">
        <title>Sea anemone genome reveals ancestral eumetazoan gene repertoire and genomic organization.</title>
        <authorList>
            <person name="Putnam N.H."/>
            <person name="Srivastava M."/>
            <person name="Hellsten U."/>
            <person name="Dirks B."/>
            <person name="Chapman J."/>
            <person name="Salamov A."/>
            <person name="Terry A."/>
            <person name="Shapiro H."/>
            <person name="Lindquist E."/>
            <person name="Kapitonov V.V."/>
            <person name="Jurka J."/>
            <person name="Genikhovich G."/>
            <person name="Grigoriev I.V."/>
            <person name="Lucas S.M."/>
            <person name="Steele R.E."/>
            <person name="Finnerty J.R."/>
            <person name="Technau U."/>
            <person name="Martindale M.Q."/>
            <person name="Rokhsar D.S."/>
        </authorList>
    </citation>
    <scope>NUCLEOTIDE SEQUENCE [LARGE SCALE GENOMIC DNA]</scope>
    <source>
        <strain evidence="16">CH2 X CH6</strain>
    </source>
</reference>
<feature type="region of interest" description="Disordered" evidence="13">
    <location>
        <begin position="188"/>
        <end position="210"/>
    </location>
</feature>
<dbReference type="Gene3D" id="3.90.70.40">
    <property type="match status" value="1"/>
</dbReference>
<dbReference type="InParanoid" id="A7RMD5"/>
<evidence type="ECO:0000256" key="13">
    <source>
        <dbReference type="SAM" id="MobiDB-lite"/>
    </source>
</evidence>
<evidence type="ECO:0000256" key="8">
    <source>
        <dbReference type="ARBA" id="ARBA00023015"/>
    </source>
</evidence>
<feature type="domain" description="Josephin" evidence="14">
    <location>
        <begin position="1"/>
        <end position="180"/>
    </location>
</feature>
<keyword evidence="10" id="KW-0539">Nucleus</keyword>
<dbReference type="GO" id="GO:0016579">
    <property type="term" value="P:protein deubiquitination"/>
    <property type="evidence" value="ECO:0007669"/>
    <property type="project" value="InterPro"/>
</dbReference>
<dbReference type="EC" id="3.4.19.12" evidence="3"/>
<evidence type="ECO:0000256" key="5">
    <source>
        <dbReference type="ARBA" id="ARBA00022786"/>
    </source>
</evidence>
<dbReference type="GO" id="GO:1904294">
    <property type="term" value="P:positive regulation of ERAD pathway"/>
    <property type="evidence" value="ECO:0000318"/>
    <property type="project" value="GO_Central"/>
</dbReference>
<keyword evidence="4" id="KW-0645">Protease</keyword>
<evidence type="ECO:0000256" key="10">
    <source>
        <dbReference type="ARBA" id="ARBA00023242"/>
    </source>
</evidence>
<dbReference type="Gene3D" id="1.10.287.10">
    <property type="entry name" value="S15/NS1, RNA-binding"/>
    <property type="match status" value="1"/>
</dbReference>
<dbReference type="GO" id="GO:0004843">
    <property type="term" value="F:cysteine-type deubiquitinase activity"/>
    <property type="evidence" value="ECO:0000318"/>
    <property type="project" value="GO_Central"/>
</dbReference>
<dbReference type="EMBL" id="DS469520">
    <property type="protein sequence ID" value="EDO47323.1"/>
    <property type="molecule type" value="Genomic_DNA"/>
</dbReference>
<evidence type="ECO:0000256" key="2">
    <source>
        <dbReference type="ARBA" id="ARBA00004123"/>
    </source>
</evidence>
<evidence type="ECO:0000256" key="6">
    <source>
        <dbReference type="ARBA" id="ARBA00022801"/>
    </source>
</evidence>
<evidence type="ECO:0000313" key="16">
    <source>
        <dbReference type="Proteomes" id="UP000001593"/>
    </source>
</evidence>
<dbReference type="GO" id="GO:0005634">
    <property type="term" value="C:nucleus"/>
    <property type="evidence" value="ECO:0000318"/>
    <property type="project" value="GO_Central"/>
</dbReference>
<dbReference type="PANTHER" id="PTHR14159">
    <property type="entry name" value="ATAXIN-3-RELATED"/>
    <property type="match status" value="1"/>
</dbReference>
<dbReference type="STRING" id="45351.A7RMD5"/>
<dbReference type="PANTHER" id="PTHR14159:SF0">
    <property type="entry name" value="ATAXIN-3-RELATED"/>
    <property type="match status" value="1"/>
</dbReference>
<sequence length="210" mass="23900">MEAIFHEKQEGSLCAQHCLNTLLQGPYFTAVDLAAIAQHLDEEERRRMAEGDTESEEYRKFLEQPSSNMDDSGFFSIQVICNALTVWGLDLVPYSSPAAQDARKNPQNQQAFICNLQQHWFTLRKLGNQWFNINSLKTEPELVSETYLSMYLTQLQAEGYSIFVVHGKLPECEADQLLRLCPALPHKKPTPRDKKTSHQLINKADLSSAL</sequence>
<evidence type="ECO:0000256" key="1">
    <source>
        <dbReference type="ARBA" id="ARBA00000707"/>
    </source>
</evidence>
<feature type="non-terminal residue" evidence="15">
    <location>
        <position position="1"/>
    </location>
</feature>
<dbReference type="FunFam" id="1.10.287.10:FF:000023">
    <property type="entry name" value="Ataxin 3 variant ref"/>
    <property type="match status" value="1"/>
</dbReference>
<dbReference type="PRINTS" id="PR01233">
    <property type="entry name" value="JOSEPHIN"/>
</dbReference>
<keyword evidence="6 12" id="KW-0378">Hydrolase</keyword>
<dbReference type="KEGG" id="nve:5519422"/>
<evidence type="ECO:0000256" key="7">
    <source>
        <dbReference type="ARBA" id="ARBA00022807"/>
    </source>
</evidence>
<dbReference type="HOGENOM" id="CLU_031228_3_0_1"/>
<dbReference type="InterPro" id="IPR033865">
    <property type="entry name" value="Ataxin-3"/>
</dbReference>
<keyword evidence="9" id="KW-0804">Transcription</keyword>
<dbReference type="OMA" id="PWRWYNL"/>
<evidence type="ECO:0000256" key="11">
    <source>
        <dbReference type="PIRSR" id="PIRSR633865-1"/>
    </source>
</evidence>
<dbReference type="OrthoDB" id="10063692at2759"/>
<keyword evidence="5" id="KW-0833">Ubl conjugation pathway</keyword>
<dbReference type="FunFam" id="3.90.70.40:FF:000005">
    <property type="entry name" value="Ataxin 3"/>
    <property type="match status" value="1"/>
</dbReference>
<proteinExistence type="predicted"/>
<keyword evidence="7" id="KW-0788">Thiol protease</keyword>
<dbReference type="Proteomes" id="UP000001593">
    <property type="component" value="Unassembled WGS sequence"/>
</dbReference>
<evidence type="ECO:0000313" key="15">
    <source>
        <dbReference type="EMBL" id="EDO47323.1"/>
    </source>
</evidence>
<feature type="active site" description="Nucleophile" evidence="11">
    <location>
        <position position="14"/>
    </location>
</feature>
<dbReference type="GO" id="GO:0006515">
    <property type="term" value="P:protein quality control for misfolded or incompletely synthesized proteins"/>
    <property type="evidence" value="ECO:0000318"/>
    <property type="project" value="GO_Central"/>
</dbReference>
<evidence type="ECO:0000256" key="9">
    <source>
        <dbReference type="ARBA" id="ARBA00023163"/>
    </source>
</evidence>
<feature type="active site" description="Proton acceptor" evidence="11">
    <location>
        <position position="119"/>
    </location>
</feature>
<name>A7RMD5_NEMVE</name>
<dbReference type="eggNOG" id="KOG2935">
    <property type="taxonomic scope" value="Eukaryota"/>
</dbReference>
<dbReference type="SMART" id="SM01246">
    <property type="entry name" value="Josephin"/>
    <property type="match status" value="1"/>
</dbReference>
<evidence type="ECO:0000256" key="12">
    <source>
        <dbReference type="PROSITE-ProRule" id="PRU00331"/>
    </source>
</evidence>
<comment type="subcellular location">
    <subcellularLocation>
        <location evidence="2">Nucleus</location>
    </subcellularLocation>
</comment>
<feature type="active site" evidence="12">
    <location>
        <position position="119"/>
    </location>
</feature>
<dbReference type="GO" id="GO:1904262">
    <property type="term" value="P:negative regulation of TORC1 signaling"/>
    <property type="evidence" value="ECO:0000318"/>
    <property type="project" value="GO_Central"/>
</dbReference>
<keyword evidence="16" id="KW-1185">Reference proteome</keyword>
<evidence type="ECO:0000259" key="14">
    <source>
        <dbReference type="PROSITE" id="PS50957"/>
    </source>
</evidence>
<dbReference type="AlphaFoldDB" id="A7RMD5"/>
<keyword evidence="8" id="KW-0805">Transcription regulation</keyword>
<organism evidence="15 16">
    <name type="scientific">Nematostella vectensis</name>
    <name type="common">Starlet sea anemone</name>
    <dbReference type="NCBI Taxonomy" id="45351"/>
    <lineage>
        <taxon>Eukaryota</taxon>
        <taxon>Metazoa</taxon>
        <taxon>Cnidaria</taxon>
        <taxon>Anthozoa</taxon>
        <taxon>Hexacorallia</taxon>
        <taxon>Actiniaria</taxon>
        <taxon>Edwardsiidae</taxon>
        <taxon>Nematostella</taxon>
    </lineage>
</organism>
<comment type="catalytic activity">
    <reaction evidence="1">
        <text>Thiol-dependent hydrolysis of ester, thioester, amide, peptide and isopeptide bonds formed by the C-terminal Gly of ubiquitin (a 76-residue protein attached to proteins as an intracellular targeting signal).</text>
        <dbReference type="EC" id="3.4.19.12"/>
    </reaction>
</comment>
<dbReference type="PhylomeDB" id="A7RMD5"/>
<dbReference type="PROSITE" id="PS50957">
    <property type="entry name" value="JOSEPHIN"/>
    <property type="match status" value="1"/>
</dbReference>
<dbReference type="InterPro" id="IPR006155">
    <property type="entry name" value="Josephin"/>
</dbReference>
<dbReference type="GO" id="GO:0043161">
    <property type="term" value="P:proteasome-mediated ubiquitin-dependent protein catabolic process"/>
    <property type="evidence" value="ECO:0000318"/>
    <property type="project" value="GO_Central"/>
</dbReference>
<feature type="active site" evidence="12">
    <location>
        <position position="14"/>
    </location>
</feature>
<feature type="active site" evidence="11 12">
    <location>
        <position position="134"/>
    </location>
</feature>
<accession>A7RMD5</accession>